<dbReference type="PANTHER" id="PTHR23140">
    <property type="entry name" value="RNA PROCESSING PROTEIN LD23810P"/>
    <property type="match status" value="1"/>
</dbReference>
<dbReference type="CDD" id="cd12223">
    <property type="entry name" value="RRM_SR140"/>
    <property type="match status" value="1"/>
</dbReference>
<keyword evidence="9" id="KW-1185">Reference proteome</keyword>
<dbReference type="SMART" id="SM00582">
    <property type="entry name" value="RPR"/>
    <property type="match status" value="1"/>
</dbReference>
<comment type="caution">
    <text evidence="7">The sequence shown here is derived from an EMBL/GenBank/DDBJ whole genome shotgun (WGS) entry which is preliminary data.</text>
</comment>
<feature type="compositionally biased region" description="Basic and acidic residues" evidence="3">
    <location>
        <begin position="770"/>
        <end position="783"/>
    </location>
</feature>
<evidence type="ECO:0000256" key="2">
    <source>
        <dbReference type="PROSITE-ProRule" id="PRU00176"/>
    </source>
</evidence>
<feature type="domain" description="CID" evidence="6">
    <location>
        <begin position="459"/>
        <end position="613"/>
    </location>
</feature>
<dbReference type="Gene3D" id="1.25.40.90">
    <property type="match status" value="1"/>
</dbReference>
<dbReference type="InterPro" id="IPR035967">
    <property type="entry name" value="SWAP/Surp_sf"/>
</dbReference>
<dbReference type="Pfam" id="PF00076">
    <property type="entry name" value="RRM_1"/>
    <property type="match status" value="1"/>
</dbReference>
<feature type="compositionally biased region" description="Basic and acidic residues" evidence="3">
    <location>
        <begin position="801"/>
        <end position="839"/>
    </location>
</feature>
<feature type="compositionally biased region" description="Basic residues" evidence="3">
    <location>
        <begin position="908"/>
        <end position="919"/>
    </location>
</feature>
<evidence type="ECO:0000313" key="7">
    <source>
        <dbReference type="EMBL" id="KAG0120127.1"/>
    </source>
</evidence>
<dbReference type="EMBL" id="JADDUC020000011">
    <property type="protein sequence ID" value="KAI1235843.1"/>
    <property type="molecule type" value="Genomic_DNA"/>
</dbReference>
<dbReference type="SUPFAM" id="SSF109905">
    <property type="entry name" value="Surp module (SWAP domain)"/>
    <property type="match status" value="1"/>
</dbReference>
<dbReference type="AlphaFoldDB" id="A0A835NQC5"/>
<dbReference type="PROSITE" id="PS51391">
    <property type="entry name" value="CID"/>
    <property type="match status" value="1"/>
</dbReference>
<keyword evidence="1 2" id="KW-0694">RNA-binding</keyword>
<dbReference type="SMART" id="SM00648">
    <property type="entry name" value="SWAP"/>
    <property type="match status" value="1"/>
</dbReference>
<protein>
    <recommendedName>
        <fullName evidence="10">SR140 protein</fullName>
    </recommendedName>
</protein>
<feature type="compositionally biased region" description="Acidic residues" evidence="3">
    <location>
        <begin position="720"/>
        <end position="740"/>
    </location>
</feature>
<dbReference type="InterPro" id="IPR000504">
    <property type="entry name" value="RRM_dom"/>
</dbReference>
<name>A0A835NQC5_9PASS</name>
<gene>
    <name evidence="8" type="ORF">IHE44_0001933</name>
    <name evidence="7" type="ORF">IHE44_012989</name>
</gene>
<evidence type="ECO:0000256" key="1">
    <source>
        <dbReference type="ARBA" id="ARBA00022884"/>
    </source>
</evidence>
<feature type="compositionally biased region" description="Polar residues" evidence="3">
    <location>
        <begin position="104"/>
        <end position="120"/>
    </location>
</feature>
<feature type="region of interest" description="Disordered" evidence="3">
    <location>
        <begin position="49"/>
        <end position="69"/>
    </location>
</feature>
<dbReference type="OrthoDB" id="377209at2759"/>
<dbReference type="GO" id="GO:0006396">
    <property type="term" value="P:RNA processing"/>
    <property type="evidence" value="ECO:0007669"/>
    <property type="project" value="InterPro"/>
</dbReference>
<dbReference type="Gene3D" id="3.30.70.330">
    <property type="match status" value="1"/>
</dbReference>
<dbReference type="FunFam" id="3.30.70.330:FF:000177">
    <property type="entry name" value="U2 snRNP-associated SURP motif-containing protein-like isoform X2"/>
    <property type="match status" value="1"/>
</dbReference>
<feature type="compositionally biased region" description="Basic and acidic residues" evidence="3">
    <location>
        <begin position="744"/>
        <end position="761"/>
    </location>
</feature>
<feature type="region of interest" description="Disordered" evidence="3">
    <location>
        <begin position="82"/>
        <end position="203"/>
    </location>
</feature>
<dbReference type="Pfam" id="PF04818">
    <property type="entry name" value="CID"/>
    <property type="match status" value="1"/>
</dbReference>
<evidence type="ECO:0000313" key="8">
    <source>
        <dbReference type="EMBL" id="KAI1235843.1"/>
    </source>
</evidence>
<dbReference type="GO" id="GO:0005634">
    <property type="term" value="C:nucleus"/>
    <property type="evidence" value="ECO:0007669"/>
    <property type="project" value="TreeGrafter"/>
</dbReference>
<sequence length="926" mass="106008">MESRLSSVELPDMMRTEKIILLQISTQNVVKEKPLMESKLKAFSIGKMSAAKRTLSKKEQEELKKKEDEKAAAEIYEEFLAAFEGGDEEHETDEKRGKIYKPSSRFSDQKNQPSQPSNEKPPSLLMIETKKPPLKKGEKEKKKSNLELFKEELKQIQEERDERHKTKGRLSRFEPPQSDSDGQRRSILDDYAPGSHDVGDPSTTNLYLGNINPQMNEEMLCQEFGRFGPLASVKIMWPRTDEERARERNCGFVAFMNRRDAERALKNLNGKMIMSFEMKLGWGKAVPIPPHPIYIPPSMMEHTLPPPPSGLPFNAQPRERLKNPNAPMLPPPKNKEDFEKCIISVAEPGILMVENSHLIAKKNLLALIHRMIEFVVREGPMFEAMIMNREINNPMFRFLFENQTPAHGDAPTKWRTEDFRMFKNGSFWRPPPLNPYLHGMSEEQETEAFVEEPNKKGALKEEQRDKLEEILRGLTPRKNDIGDAMVFCLNNAEAAEEIVDCITESLSILKTPLPKKIARLYLVSDVLYNSSAKVANASYYRKLVYKETAADVKMSLHSSVVVQVHGYYKDQNLVLLSPVSQQRVMTCFRAWEDWAIYPEPFLIKLQNIFLGLVNIMEDKETEEVPDDLDGAPIEEELDGAPLEDVDGIPIDAAPIDDLDGVPIKSLDDDLDGVPLDTTEDSKKNEPIFKVAPSKWEAVDESELEAQAVTTSKWELFDQHEESEEEEIQNQEEESEDEEDTQSSKSEEQHMYSNPIKEEMPESKSSVKYSEMSEEKRAKLREIEAPANDHLQPPTPPTVSGEAEKEKEMERERDRDKKDKEKSETRSKDKKEKEECTPTRKERKRRHSASPSPSRSSGSRRAKSPSPKSERSERSERSHKESSRSRSSHKDSPRDVSKKGKRSPSGSRTPKRSRRSRSRSPKKDAMD</sequence>
<reference evidence="8" key="3">
    <citation type="submission" date="2022-01" db="EMBL/GenBank/DDBJ databases">
        <authorList>
            <person name="Rubenstein D.R."/>
        </authorList>
    </citation>
    <scope>NUCLEOTIDE SEQUENCE</scope>
    <source>
        <strain evidence="8">SS15</strain>
        <tissue evidence="8">Liver</tissue>
    </source>
</reference>
<organism evidence="7">
    <name type="scientific">Lamprotornis superbus</name>
    <dbReference type="NCBI Taxonomy" id="245042"/>
    <lineage>
        <taxon>Eukaryota</taxon>
        <taxon>Metazoa</taxon>
        <taxon>Chordata</taxon>
        <taxon>Craniata</taxon>
        <taxon>Vertebrata</taxon>
        <taxon>Euteleostomi</taxon>
        <taxon>Archelosauria</taxon>
        <taxon>Archosauria</taxon>
        <taxon>Dinosauria</taxon>
        <taxon>Saurischia</taxon>
        <taxon>Theropoda</taxon>
        <taxon>Coelurosauria</taxon>
        <taxon>Aves</taxon>
        <taxon>Neognathae</taxon>
        <taxon>Neoaves</taxon>
        <taxon>Telluraves</taxon>
        <taxon>Australaves</taxon>
        <taxon>Passeriformes</taxon>
        <taxon>Sturnidae</taxon>
        <taxon>Lamprotornis</taxon>
    </lineage>
</organism>
<feature type="domain" description="SURP motif" evidence="5">
    <location>
        <begin position="367"/>
        <end position="410"/>
    </location>
</feature>
<feature type="region of interest" description="Disordered" evidence="3">
    <location>
        <begin position="709"/>
        <end position="926"/>
    </location>
</feature>
<dbReference type="InterPro" id="IPR035009">
    <property type="entry name" value="SR140_RRM"/>
</dbReference>
<dbReference type="InterPro" id="IPR006569">
    <property type="entry name" value="CID_dom"/>
</dbReference>
<dbReference type="InterPro" id="IPR051485">
    <property type="entry name" value="SR-CTD_assoc_factor"/>
</dbReference>
<reference evidence="7" key="1">
    <citation type="submission" date="2020-10" db="EMBL/GenBank/DDBJ databases">
        <title>Feather gene expression reveals the developmental basis of iridescence in African starlings.</title>
        <authorList>
            <person name="Rubenstein D.R."/>
        </authorList>
    </citation>
    <scope>NUCLEOTIDE SEQUENCE</scope>
    <source>
        <strain evidence="7">SS15</strain>
        <tissue evidence="7">Liver</tissue>
    </source>
</reference>
<evidence type="ECO:0008006" key="10">
    <source>
        <dbReference type="Google" id="ProtNLM"/>
    </source>
</evidence>
<evidence type="ECO:0000259" key="5">
    <source>
        <dbReference type="PROSITE" id="PS50128"/>
    </source>
</evidence>
<dbReference type="PROSITE" id="PS50128">
    <property type="entry name" value="SURP"/>
    <property type="match status" value="1"/>
</dbReference>
<dbReference type="GO" id="GO:0003723">
    <property type="term" value="F:RNA binding"/>
    <property type="evidence" value="ECO:0007669"/>
    <property type="project" value="UniProtKB-UniRule"/>
</dbReference>
<feature type="domain" description="RRM" evidence="4">
    <location>
        <begin position="204"/>
        <end position="285"/>
    </location>
</feature>
<dbReference type="InterPro" id="IPR012677">
    <property type="entry name" value="Nucleotide-bd_a/b_plait_sf"/>
</dbReference>
<dbReference type="Gene3D" id="1.10.10.790">
    <property type="entry name" value="Surp module"/>
    <property type="match status" value="1"/>
</dbReference>
<dbReference type="EMBL" id="JADDUC010000068">
    <property type="protein sequence ID" value="KAG0120127.1"/>
    <property type="molecule type" value="Genomic_DNA"/>
</dbReference>
<dbReference type="InterPro" id="IPR008942">
    <property type="entry name" value="ENTH_VHS"/>
</dbReference>
<dbReference type="Pfam" id="PF01805">
    <property type="entry name" value="Surp"/>
    <property type="match status" value="1"/>
</dbReference>
<feature type="compositionally biased region" description="Basic and acidic residues" evidence="3">
    <location>
        <begin position="867"/>
        <end position="897"/>
    </location>
</feature>
<feature type="compositionally biased region" description="Basic and acidic residues" evidence="3">
    <location>
        <begin position="128"/>
        <end position="164"/>
    </location>
</feature>
<dbReference type="SMART" id="SM00360">
    <property type="entry name" value="RRM"/>
    <property type="match status" value="1"/>
</dbReference>
<evidence type="ECO:0000259" key="6">
    <source>
        <dbReference type="PROSITE" id="PS51391"/>
    </source>
</evidence>
<evidence type="ECO:0000259" key="4">
    <source>
        <dbReference type="PROSITE" id="PS50102"/>
    </source>
</evidence>
<evidence type="ECO:0000256" key="3">
    <source>
        <dbReference type="SAM" id="MobiDB-lite"/>
    </source>
</evidence>
<feature type="compositionally biased region" description="Basic and acidic residues" evidence="3">
    <location>
        <begin position="56"/>
        <end position="69"/>
    </location>
</feature>
<dbReference type="InterPro" id="IPR000061">
    <property type="entry name" value="Surp"/>
</dbReference>
<dbReference type="InterPro" id="IPR035979">
    <property type="entry name" value="RBD_domain_sf"/>
</dbReference>
<accession>A0A835NQC5</accession>
<reference evidence="8 9" key="2">
    <citation type="journal article" date="2021" name="J. Hered.">
        <title>Feather Gene Expression Elucidates the Developmental Basis of Plumage Iridescence in African Starlings.</title>
        <authorList>
            <person name="Rubenstein D.R."/>
            <person name="Corvelo A."/>
            <person name="MacManes M.D."/>
            <person name="Maia R."/>
            <person name="Narzisi G."/>
            <person name="Rousaki A."/>
            <person name="Vandenabeele P."/>
            <person name="Shawkey M.D."/>
            <person name="Solomon J."/>
        </authorList>
    </citation>
    <scope>NUCLEOTIDE SEQUENCE [LARGE SCALE GENOMIC DNA]</scope>
    <source>
        <strain evidence="8">SS15</strain>
    </source>
</reference>
<dbReference type="PANTHER" id="PTHR23140:SF0">
    <property type="entry name" value="U2 SNRNP-ASSOCIATED SURP MOTIF-CONTAINING PROTEIN"/>
    <property type="match status" value="1"/>
</dbReference>
<dbReference type="SUPFAM" id="SSF54928">
    <property type="entry name" value="RNA-binding domain, RBD"/>
    <property type="match status" value="1"/>
</dbReference>
<evidence type="ECO:0000313" key="9">
    <source>
        <dbReference type="Proteomes" id="UP000618051"/>
    </source>
</evidence>
<dbReference type="PROSITE" id="PS50102">
    <property type="entry name" value="RRM"/>
    <property type="match status" value="1"/>
</dbReference>
<proteinExistence type="predicted"/>
<dbReference type="Proteomes" id="UP000618051">
    <property type="component" value="Unassembled WGS sequence"/>
</dbReference>